<feature type="signal peptide" evidence="1">
    <location>
        <begin position="1"/>
        <end position="29"/>
    </location>
</feature>
<evidence type="ECO:0000313" key="4">
    <source>
        <dbReference type="Proteomes" id="UP001597369"/>
    </source>
</evidence>
<dbReference type="PROSITE" id="PS51257">
    <property type="entry name" value="PROKAR_LIPOPROTEIN"/>
    <property type="match status" value="1"/>
</dbReference>
<proteinExistence type="predicted"/>
<evidence type="ECO:0000259" key="2">
    <source>
        <dbReference type="Pfam" id="PF12697"/>
    </source>
</evidence>
<keyword evidence="1" id="KW-0732">Signal</keyword>
<dbReference type="InterPro" id="IPR000073">
    <property type="entry name" value="AB_hydrolase_1"/>
</dbReference>
<accession>A0ABW4X1J2</accession>
<sequence length="285" mass="30918">MNTFKNKTKKLTRLFSGLSLVLVSMIAFASCSDDDDAVPGTERSPVVLVHGAWQASFAWEQVKDNLVADGYDVTVVNLKGHGEDDTPVSGLSFTGYANQVKEAIASFDKPVILVGHSLGGAVVTQVASEMPAKITKLVYVAGFIPQNGKSVLDYAGMDPGSLLGPVLEFNQDHTLAGLVDPEVNFPKVFIQDGTEEQKQYVLSHYKAEPVAPLATPLKYTPENYNSAGRKYYVFTTMDNAISYPFQQQMATEAGITNTFTIQTGHSPFISKPNELTSILQDIAKD</sequence>
<dbReference type="RefSeq" id="WP_229962814.1">
    <property type="nucleotide sequence ID" value="NZ_JAJJWI010000034.1"/>
</dbReference>
<feature type="domain" description="AB hydrolase-1" evidence="2">
    <location>
        <begin position="46"/>
        <end position="274"/>
    </location>
</feature>
<keyword evidence="3" id="KW-0378">Hydrolase</keyword>
<dbReference type="Pfam" id="PF12697">
    <property type="entry name" value="Abhydrolase_6"/>
    <property type="match status" value="1"/>
</dbReference>
<dbReference type="SUPFAM" id="SSF53474">
    <property type="entry name" value="alpha/beta-Hydrolases"/>
    <property type="match status" value="1"/>
</dbReference>
<organism evidence="3 4">
    <name type="scientific">Pontibacter silvestris</name>
    <dbReference type="NCBI Taxonomy" id="2305183"/>
    <lineage>
        <taxon>Bacteria</taxon>
        <taxon>Pseudomonadati</taxon>
        <taxon>Bacteroidota</taxon>
        <taxon>Cytophagia</taxon>
        <taxon>Cytophagales</taxon>
        <taxon>Hymenobacteraceae</taxon>
        <taxon>Pontibacter</taxon>
    </lineage>
</organism>
<keyword evidence="4" id="KW-1185">Reference proteome</keyword>
<dbReference type="InterPro" id="IPR052897">
    <property type="entry name" value="Sec-Metab_Biosynth_Hydrolase"/>
</dbReference>
<reference evidence="4" key="1">
    <citation type="journal article" date="2019" name="Int. J. Syst. Evol. Microbiol.">
        <title>The Global Catalogue of Microorganisms (GCM) 10K type strain sequencing project: providing services to taxonomists for standard genome sequencing and annotation.</title>
        <authorList>
            <consortium name="The Broad Institute Genomics Platform"/>
            <consortium name="The Broad Institute Genome Sequencing Center for Infectious Disease"/>
            <person name="Wu L."/>
            <person name="Ma J."/>
        </authorList>
    </citation>
    <scope>NUCLEOTIDE SEQUENCE [LARGE SCALE GENOMIC DNA]</scope>
    <source>
        <strain evidence="4">JCM 16545</strain>
    </source>
</reference>
<gene>
    <name evidence="3" type="ORF">ACFSKU_18320</name>
</gene>
<comment type="caution">
    <text evidence="3">The sequence shown here is derived from an EMBL/GenBank/DDBJ whole genome shotgun (WGS) entry which is preliminary data.</text>
</comment>
<dbReference type="PANTHER" id="PTHR37017:SF11">
    <property type="entry name" value="ESTERASE_LIPASE_THIOESTERASE DOMAIN-CONTAINING PROTEIN"/>
    <property type="match status" value="1"/>
</dbReference>
<dbReference type="EMBL" id="JBHUHV010000057">
    <property type="protein sequence ID" value="MFD2068852.1"/>
    <property type="molecule type" value="Genomic_DNA"/>
</dbReference>
<dbReference type="GO" id="GO:0016787">
    <property type="term" value="F:hydrolase activity"/>
    <property type="evidence" value="ECO:0007669"/>
    <property type="project" value="UniProtKB-KW"/>
</dbReference>
<name>A0ABW4X1J2_9BACT</name>
<dbReference type="Gene3D" id="3.40.50.1820">
    <property type="entry name" value="alpha/beta hydrolase"/>
    <property type="match status" value="1"/>
</dbReference>
<evidence type="ECO:0000313" key="3">
    <source>
        <dbReference type="EMBL" id="MFD2068852.1"/>
    </source>
</evidence>
<dbReference type="PANTHER" id="PTHR37017">
    <property type="entry name" value="AB HYDROLASE-1 DOMAIN-CONTAINING PROTEIN-RELATED"/>
    <property type="match status" value="1"/>
</dbReference>
<protein>
    <submittedName>
        <fullName evidence="3">Alpha/beta hydrolase</fullName>
    </submittedName>
</protein>
<dbReference type="PRINTS" id="PR00111">
    <property type="entry name" value="ABHYDROLASE"/>
</dbReference>
<dbReference type="Proteomes" id="UP001597369">
    <property type="component" value="Unassembled WGS sequence"/>
</dbReference>
<feature type="chain" id="PRO_5046715524" evidence="1">
    <location>
        <begin position="30"/>
        <end position="285"/>
    </location>
</feature>
<evidence type="ECO:0000256" key="1">
    <source>
        <dbReference type="SAM" id="SignalP"/>
    </source>
</evidence>
<dbReference type="InterPro" id="IPR029058">
    <property type="entry name" value="AB_hydrolase_fold"/>
</dbReference>